<name>A0A0P9KGB6_9PSED</name>
<accession>A0A0P9KGB6</accession>
<reference evidence="1 2" key="1">
    <citation type="submission" date="2018-08" db="EMBL/GenBank/DDBJ databases">
        <title>Recombination of ecologically and evolutionarily significant loci maintains genetic cohesion in the Pseudomonas syringae species complex.</title>
        <authorList>
            <person name="Dillon M."/>
            <person name="Thakur S."/>
            <person name="Almeida R.N.D."/>
            <person name="Weir B.S."/>
            <person name="Guttman D.S."/>
        </authorList>
    </citation>
    <scope>NUCLEOTIDE SEQUENCE [LARGE SCALE GENOMIC DNA]</scope>
    <source>
        <strain evidence="1 2">ICMP 4086</strain>
    </source>
</reference>
<evidence type="ECO:0000313" key="2">
    <source>
        <dbReference type="Proteomes" id="UP000278587"/>
    </source>
</evidence>
<protein>
    <submittedName>
        <fullName evidence="1">Uncharacterized protein</fullName>
    </submittedName>
</protein>
<dbReference type="RefSeq" id="WP_055010906.1">
    <property type="nucleotide sequence ID" value="NZ_LJPW01000159.1"/>
</dbReference>
<organism evidence="1 2">
    <name type="scientific">Pseudomonas caricapapayae</name>
    <dbReference type="NCBI Taxonomy" id="46678"/>
    <lineage>
        <taxon>Bacteria</taxon>
        <taxon>Pseudomonadati</taxon>
        <taxon>Pseudomonadota</taxon>
        <taxon>Gammaproteobacteria</taxon>
        <taxon>Pseudomonadales</taxon>
        <taxon>Pseudomonadaceae</taxon>
        <taxon>Pseudomonas</taxon>
    </lineage>
</organism>
<proteinExistence type="predicted"/>
<gene>
    <name evidence="1" type="ORF">ALQ84_02677</name>
</gene>
<dbReference type="OrthoDB" id="6897070at2"/>
<dbReference type="EMBL" id="RBOC01000053">
    <property type="protein sequence ID" value="RMM12066.1"/>
    <property type="molecule type" value="Genomic_DNA"/>
</dbReference>
<comment type="caution">
    <text evidence="1">The sequence shown here is derived from an EMBL/GenBank/DDBJ whole genome shotgun (WGS) entry which is preliminary data.</text>
</comment>
<sequence length="96" mass="10660">MSLPITARQLNALRALQRALPELGELAMSITLAFDASRTDSPELARLILEKTCRRMVAGEPGSHDAMIEHLETFGDLNCLSPQQVIKFTEQIRKLA</sequence>
<dbReference type="Proteomes" id="UP000278587">
    <property type="component" value="Unassembled WGS sequence"/>
</dbReference>
<dbReference type="AlphaFoldDB" id="A0A0P9KGB6"/>
<evidence type="ECO:0000313" key="1">
    <source>
        <dbReference type="EMBL" id="RMM12066.1"/>
    </source>
</evidence>